<gene>
    <name evidence="1" type="ORF">S03H2_35037</name>
</gene>
<evidence type="ECO:0000313" key="1">
    <source>
        <dbReference type="EMBL" id="GAH60126.1"/>
    </source>
</evidence>
<organism evidence="1">
    <name type="scientific">marine sediment metagenome</name>
    <dbReference type="NCBI Taxonomy" id="412755"/>
    <lineage>
        <taxon>unclassified sequences</taxon>
        <taxon>metagenomes</taxon>
        <taxon>ecological metagenomes</taxon>
    </lineage>
</organism>
<accession>X1GQH0</accession>
<protein>
    <recommendedName>
        <fullName evidence="2">Phosphofructokinase domain-containing protein</fullName>
    </recommendedName>
</protein>
<comment type="caution">
    <text evidence="1">The sequence shown here is derived from an EMBL/GenBank/DDBJ whole genome shotgun (WGS) entry which is preliminary data.</text>
</comment>
<dbReference type="InterPro" id="IPR035966">
    <property type="entry name" value="PKF_sf"/>
</dbReference>
<feature type="non-terminal residue" evidence="1">
    <location>
        <position position="45"/>
    </location>
</feature>
<dbReference type="AlphaFoldDB" id="X1GQH0"/>
<sequence>MKNAVIAQSGGPTAVINNSLRGAIDTLTASGKIDRIYGAKMGILG</sequence>
<proteinExistence type="predicted"/>
<dbReference type="Gene3D" id="3.40.50.450">
    <property type="match status" value="1"/>
</dbReference>
<dbReference type="SUPFAM" id="SSF53784">
    <property type="entry name" value="Phosphofructokinase"/>
    <property type="match status" value="1"/>
</dbReference>
<evidence type="ECO:0008006" key="2">
    <source>
        <dbReference type="Google" id="ProtNLM"/>
    </source>
</evidence>
<name>X1GQH0_9ZZZZ</name>
<dbReference type="EMBL" id="BARU01021408">
    <property type="protein sequence ID" value="GAH60126.1"/>
    <property type="molecule type" value="Genomic_DNA"/>
</dbReference>
<dbReference type="GO" id="GO:0003872">
    <property type="term" value="F:6-phosphofructokinase activity"/>
    <property type="evidence" value="ECO:0007669"/>
    <property type="project" value="InterPro"/>
</dbReference>
<reference evidence="1" key="1">
    <citation type="journal article" date="2014" name="Front. Microbiol.">
        <title>High frequency of phylogenetically diverse reductive dehalogenase-homologous genes in deep subseafloor sedimentary metagenomes.</title>
        <authorList>
            <person name="Kawai M."/>
            <person name="Futagami T."/>
            <person name="Toyoda A."/>
            <person name="Takaki Y."/>
            <person name="Nishi S."/>
            <person name="Hori S."/>
            <person name="Arai W."/>
            <person name="Tsubouchi T."/>
            <person name="Morono Y."/>
            <person name="Uchiyama I."/>
            <person name="Ito T."/>
            <person name="Fujiyama A."/>
            <person name="Inagaki F."/>
            <person name="Takami H."/>
        </authorList>
    </citation>
    <scope>NUCLEOTIDE SEQUENCE</scope>
    <source>
        <strain evidence="1">Expedition CK06-06</strain>
    </source>
</reference>